<evidence type="ECO:0000256" key="2">
    <source>
        <dbReference type="SAM" id="SignalP"/>
    </source>
</evidence>
<feature type="signal peptide" evidence="2">
    <location>
        <begin position="1"/>
        <end position="23"/>
    </location>
</feature>
<dbReference type="InterPro" id="IPR051829">
    <property type="entry name" value="Multiheme_Cytochr_ET"/>
</dbReference>
<reference evidence="3 4" key="1">
    <citation type="submission" date="2020-08" db="EMBL/GenBank/DDBJ databases">
        <title>Bridging the membrane lipid divide: bacteria of the FCB group superphylum have the potential to synthesize archaeal ether lipids.</title>
        <authorList>
            <person name="Villanueva L."/>
            <person name="Von Meijenfeldt F.A.B."/>
            <person name="Westbye A.B."/>
            <person name="Yadav S."/>
            <person name="Hopmans E.C."/>
            <person name="Dutilh B.E."/>
            <person name="Sinninghe Damste J.S."/>
        </authorList>
    </citation>
    <scope>NUCLEOTIDE SEQUENCE [LARGE SCALE GENOMIC DNA]</scope>
    <source>
        <strain evidence="3">NIOZ-UU47</strain>
    </source>
</reference>
<comment type="caution">
    <text evidence="3">The sequence shown here is derived from an EMBL/GenBank/DDBJ whole genome shotgun (WGS) entry which is preliminary data.</text>
</comment>
<dbReference type="AlphaFoldDB" id="A0A8J6NA89"/>
<accession>A0A8J6NA89</accession>
<dbReference type="InterPro" id="IPR036280">
    <property type="entry name" value="Multihaem_cyt_sf"/>
</dbReference>
<dbReference type="EMBL" id="JACNJZ010000059">
    <property type="protein sequence ID" value="MBC8316871.1"/>
    <property type="molecule type" value="Genomic_DNA"/>
</dbReference>
<dbReference type="Pfam" id="PF11617">
    <property type="entry name" value="Cu-binding_MopE"/>
    <property type="match status" value="1"/>
</dbReference>
<dbReference type="PANTHER" id="PTHR35038">
    <property type="entry name" value="DISSIMILATORY SULFITE REDUCTASE SIRA"/>
    <property type="match status" value="1"/>
</dbReference>
<dbReference type="Pfam" id="PF11783">
    <property type="entry name" value="Cytochrome_cB"/>
    <property type="match status" value="1"/>
</dbReference>
<gene>
    <name evidence="3" type="ORF">H8E41_03130</name>
</gene>
<dbReference type="SUPFAM" id="SSF48695">
    <property type="entry name" value="Multiheme cytochromes"/>
    <property type="match status" value="2"/>
</dbReference>
<evidence type="ECO:0000313" key="4">
    <source>
        <dbReference type="Proteomes" id="UP000614424"/>
    </source>
</evidence>
<dbReference type="PANTHER" id="PTHR35038:SF8">
    <property type="entry name" value="C-TYPE POLYHEME CYTOCHROME OMCC"/>
    <property type="match status" value="1"/>
</dbReference>
<feature type="chain" id="PRO_5035162978" description="Cytochrome c7-like domain-containing protein" evidence="2">
    <location>
        <begin position="24"/>
        <end position="658"/>
    </location>
</feature>
<dbReference type="Gene3D" id="1.10.1130.10">
    <property type="entry name" value="Flavocytochrome C3, Chain A"/>
    <property type="match status" value="1"/>
</dbReference>
<name>A0A8J6NA89_9BACT</name>
<evidence type="ECO:0000313" key="3">
    <source>
        <dbReference type="EMBL" id="MBC8316871.1"/>
    </source>
</evidence>
<evidence type="ECO:0000256" key="1">
    <source>
        <dbReference type="ARBA" id="ARBA00022729"/>
    </source>
</evidence>
<dbReference type="Proteomes" id="UP000614424">
    <property type="component" value="Unassembled WGS sequence"/>
</dbReference>
<evidence type="ECO:0008006" key="5">
    <source>
        <dbReference type="Google" id="ProtNLM"/>
    </source>
</evidence>
<keyword evidence="1 2" id="KW-0732">Signal</keyword>
<sequence>MKKILTMFCIVSLCALSSSASFAAKPVDSDACRLKNESDCNADCKCGWIQKRNKGFCKDLAVDTCGSDCQDNDGDGFNDAACGGDDCNDGDSTVHPGATEVCGDGIDQDCNGADIACGTGHDSITEYLGPQTCIACHAIEAQDMLNSLHMSWSGPTTELTNTNGEEKGKAVDGINTFCTYAMSSKGACFSCHVRADGNAPHAPELNDVDCLMCHNDTYQRKFVADLDNPVTKTDIKGVTRDYYFGLQDVDENYTTIPDYDNMPLGTSMVELAKNVHLPTRASCLRCHAKAGGGDWTKRGDMGLSTKSPTVTEDVHMSPDPGGADLTCTACHAATAHKIGGRGIDLRQTEAPDPKCTDCHSANPHSDSTLNRHASGQVACQVCHIREFGKGGATEMSRDWYNPQWNPAFCAGQGGWVGHEVKVANVKPDYRWFDGTSYVYNLGETIKPNADGTYTIAKANGEIFDGKSKIVPIKDHWSVMPLHESGQMIPPVIMEMFMTGDFDKAVQLGMSEQGMSGNYSIVDANTEMLITHGVEPKSMAPTCNDCHDFSGETPDGVGMVPFTELGYHTWPEKVKNCTLCHGQKNGSWEWIHSYYKHQSGGEYNIQCNYCHTNEPTGFVKTTSDLCNDCHNYESPDGFNSGDHKTHIAKGHECAVCHTF</sequence>
<dbReference type="Gene3D" id="3.90.10.10">
    <property type="entry name" value="Cytochrome C3"/>
    <property type="match status" value="2"/>
</dbReference>
<organism evidence="3 4">
    <name type="scientific">Candidatus Desulfobia pelagia</name>
    <dbReference type="NCBI Taxonomy" id="2841692"/>
    <lineage>
        <taxon>Bacteria</taxon>
        <taxon>Pseudomonadati</taxon>
        <taxon>Thermodesulfobacteriota</taxon>
        <taxon>Desulfobulbia</taxon>
        <taxon>Desulfobulbales</taxon>
        <taxon>Desulfobulbaceae</taxon>
        <taxon>Candidatus Desulfobia</taxon>
    </lineage>
</organism>
<dbReference type="InterPro" id="IPR024673">
    <property type="entry name" value="Octahem_Cyt_c"/>
</dbReference>
<protein>
    <recommendedName>
        <fullName evidence="5">Cytochrome c7-like domain-containing protein</fullName>
    </recommendedName>
</protein>
<dbReference type="InterPro" id="IPR021655">
    <property type="entry name" value="Put_metal-bd"/>
</dbReference>
<proteinExistence type="predicted"/>